<dbReference type="GO" id="GO:0004659">
    <property type="term" value="F:prenyltransferase activity"/>
    <property type="evidence" value="ECO:0007669"/>
    <property type="project" value="InterPro"/>
</dbReference>
<dbReference type="PROSITE" id="PS00723">
    <property type="entry name" value="POLYPRENYL_SYNTHASE_1"/>
    <property type="match status" value="1"/>
</dbReference>
<evidence type="ECO:0000256" key="6">
    <source>
        <dbReference type="RuleBase" id="RU004466"/>
    </source>
</evidence>
<dbReference type="SUPFAM" id="SSF48576">
    <property type="entry name" value="Terpenoid synthases"/>
    <property type="match status" value="1"/>
</dbReference>
<comment type="cofactor">
    <cofactor evidence="1">
        <name>Mg(2+)</name>
        <dbReference type="ChEBI" id="CHEBI:18420"/>
    </cofactor>
</comment>
<dbReference type="GO" id="GO:0008299">
    <property type="term" value="P:isoprenoid biosynthetic process"/>
    <property type="evidence" value="ECO:0007669"/>
    <property type="project" value="InterPro"/>
</dbReference>
<organism evidence="8 9">
    <name type="scientific">Abditibacterium utsteinense</name>
    <dbReference type="NCBI Taxonomy" id="1960156"/>
    <lineage>
        <taxon>Bacteria</taxon>
        <taxon>Pseudomonadati</taxon>
        <taxon>Abditibacteriota</taxon>
        <taxon>Abditibacteriia</taxon>
        <taxon>Abditibacteriales</taxon>
        <taxon>Abditibacteriaceae</taxon>
        <taxon>Abditibacterium</taxon>
    </lineage>
</organism>
<keyword evidence="9" id="KW-1185">Reference proteome</keyword>
<feature type="region of interest" description="Disordered" evidence="7">
    <location>
        <begin position="1"/>
        <end position="25"/>
    </location>
</feature>
<comment type="similarity">
    <text evidence="2 6">Belongs to the FPP/GGPP synthase family.</text>
</comment>
<keyword evidence="5" id="KW-0460">Magnesium</keyword>
<dbReference type="OrthoDB" id="9805316at2"/>
<evidence type="ECO:0000313" key="8">
    <source>
        <dbReference type="EMBL" id="PQV65509.1"/>
    </source>
</evidence>
<dbReference type="SFLD" id="SFLDG01017">
    <property type="entry name" value="Polyprenyl_Transferase_Like"/>
    <property type="match status" value="1"/>
</dbReference>
<dbReference type="GO" id="GO:0046872">
    <property type="term" value="F:metal ion binding"/>
    <property type="evidence" value="ECO:0007669"/>
    <property type="project" value="UniProtKB-KW"/>
</dbReference>
<dbReference type="AlphaFoldDB" id="A0A2S8SXM6"/>
<proteinExistence type="inferred from homology"/>
<dbReference type="SFLD" id="SFLDS00005">
    <property type="entry name" value="Isoprenoid_Synthase_Type_I"/>
    <property type="match status" value="1"/>
</dbReference>
<dbReference type="EMBL" id="NIGF01000001">
    <property type="protein sequence ID" value="PQV65509.1"/>
    <property type="molecule type" value="Genomic_DNA"/>
</dbReference>
<name>A0A2S8SXM6_9BACT</name>
<sequence>MSQNFNGNGAPNGAPNGAGATLPLLDRQPDLHGALEEAVQVSSQRGTPLTSLVTQAMRGAADAAAAGAIARENPEAVLPAAKAGSFKSAPVPAWNAMPPQILEGIRHVDIMQSLAPLAPRMKSVEREIEKLITTPVKLVADIAGHVLGAGGKRLRPALTLLSAEVCGDESENPSPRAVTCAALVELTHTTTLLHDDVVDSATMRRGRPAANLIWGNETSVLVGDYLFAQVFVTASRRGIAELMHPLAHATAQMCAGELLETQMRGFWEMTEKQYLEIVALKTGSLTECACRMGALAIDASEENVEALGTYGRSIGVAFQIVDDVFDVISTSEELGKPVGNDLREGAITLPMLRALKNSPDRNELQEILVREEKSDADVLRALEIMRGGDAVAYAMQLAKNYAEAAKNELKRFPEVAACDMLCDIADYVLSREK</sequence>
<evidence type="ECO:0000256" key="3">
    <source>
        <dbReference type="ARBA" id="ARBA00022679"/>
    </source>
</evidence>
<dbReference type="InParanoid" id="A0A2S8SXM6"/>
<evidence type="ECO:0000313" key="9">
    <source>
        <dbReference type="Proteomes" id="UP000237684"/>
    </source>
</evidence>
<evidence type="ECO:0000256" key="5">
    <source>
        <dbReference type="ARBA" id="ARBA00022842"/>
    </source>
</evidence>
<evidence type="ECO:0000256" key="4">
    <source>
        <dbReference type="ARBA" id="ARBA00022723"/>
    </source>
</evidence>
<comment type="caution">
    <text evidence="8">The sequence shown here is derived from an EMBL/GenBank/DDBJ whole genome shotgun (WGS) entry which is preliminary data.</text>
</comment>
<gene>
    <name evidence="8" type="ORF">B1R32_101251</name>
</gene>
<keyword evidence="3 6" id="KW-0808">Transferase</keyword>
<dbReference type="PROSITE" id="PS00444">
    <property type="entry name" value="POLYPRENYL_SYNTHASE_2"/>
    <property type="match status" value="1"/>
</dbReference>
<reference evidence="8 9" key="1">
    <citation type="journal article" date="2018" name="Syst. Appl. Microbiol.">
        <title>Abditibacterium utsteinense sp. nov., the first cultivated member of candidate phylum FBP, isolated from ice-free Antarctic soil samples.</title>
        <authorList>
            <person name="Tahon G."/>
            <person name="Tytgat B."/>
            <person name="Lebbe L."/>
            <person name="Carlier A."/>
            <person name="Willems A."/>
        </authorList>
    </citation>
    <scope>NUCLEOTIDE SEQUENCE [LARGE SCALE GENOMIC DNA]</scope>
    <source>
        <strain evidence="8 9">LMG 29911</strain>
    </source>
</reference>
<dbReference type="InterPro" id="IPR000092">
    <property type="entry name" value="Polyprenyl_synt"/>
</dbReference>
<dbReference type="Pfam" id="PF00348">
    <property type="entry name" value="polyprenyl_synt"/>
    <property type="match status" value="1"/>
</dbReference>
<evidence type="ECO:0000256" key="7">
    <source>
        <dbReference type="SAM" id="MobiDB-lite"/>
    </source>
</evidence>
<protein>
    <submittedName>
        <fullName evidence="8">Heptaprenyl diphosphate synthase/octaprenyl-diphosphate synthase</fullName>
    </submittedName>
</protein>
<dbReference type="PANTHER" id="PTHR12001:SF69">
    <property type="entry name" value="ALL TRANS-POLYPRENYL-DIPHOSPHATE SYNTHASE PDSS1"/>
    <property type="match status" value="1"/>
</dbReference>
<dbReference type="Proteomes" id="UP000237684">
    <property type="component" value="Unassembled WGS sequence"/>
</dbReference>
<dbReference type="FunCoup" id="A0A2S8SXM6">
    <property type="interactions" value="328"/>
</dbReference>
<evidence type="ECO:0000256" key="1">
    <source>
        <dbReference type="ARBA" id="ARBA00001946"/>
    </source>
</evidence>
<dbReference type="Gene3D" id="1.10.600.10">
    <property type="entry name" value="Farnesyl Diphosphate Synthase"/>
    <property type="match status" value="1"/>
</dbReference>
<dbReference type="PANTHER" id="PTHR12001">
    <property type="entry name" value="GERANYLGERANYL PYROPHOSPHATE SYNTHASE"/>
    <property type="match status" value="1"/>
</dbReference>
<dbReference type="CDD" id="cd00685">
    <property type="entry name" value="Trans_IPPS_HT"/>
    <property type="match status" value="1"/>
</dbReference>
<evidence type="ECO:0000256" key="2">
    <source>
        <dbReference type="ARBA" id="ARBA00006706"/>
    </source>
</evidence>
<dbReference type="InterPro" id="IPR008949">
    <property type="entry name" value="Isoprenoid_synthase_dom_sf"/>
</dbReference>
<dbReference type="InterPro" id="IPR033749">
    <property type="entry name" value="Polyprenyl_synt_CS"/>
</dbReference>
<accession>A0A2S8SXM6</accession>
<dbReference type="RefSeq" id="WP_105482238.1">
    <property type="nucleotide sequence ID" value="NZ_NIGF01000001.1"/>
</dbReference>
<feature type="compositionally biased region" description="Low complexity" evidence="7">
    <location>
        <begin position="1"/>
        <end position="20"/>
    </location>
</feature>
<keyword evidence="4" id="KW-0479">Metal-binding</keyword>